<protein>
    <submittedName>
        <fullName evidence="1">Uncharacterized protein</fullName>
    </submittedName>
</protein>
<evidence type="ECO:0000313" key="2">
    <source>
        <dbReference type="Proteomes" id="UP000729701"/>
    </source>
</evidence>
<dbReference type="AlphaFoldDB" id="A0A951QLJ3"/>
<proteinExistence type="predicted"/>
<accession>A0A951QLJ3</accession>
<name>A0A951QLJ3_9CYAN</name>
<dbReference type="Proteomes" id="UP000729701">
    <property type="component" value="Unassembled WGS sequence"/>
</dbReference>
<gene>
    <name evidence="1" type="ORF">KME60_07135</name>
</gene>
<organism evidence="1 2">
    <name type="scientific">Cyanomargarita calcarea GSE-NOS-MK-12-04C</name>
    <dbReference type="NCBI Taxonomy" id="2839659"/>
    <lineage>
        <taxon>Bacteria</taxon>
        <taxon>Bacillati</taxon>
        <taxon>Cyanobacteriota</taxon>
        <taxon>Cyanophyceae</taxon>
        <taxon>Nostocales</taxon>
        <taxon>Cyanomargaritaceae</taxon>
        <taxon>Cyanomargarita</taxon>
    </lineage>
</organism>
<reference evidence="1" key="2">
    <citation type="journal article" date="2022" name="Microbiol. Resour. Announc.">
        <title>Metagenome Sequencing to Explore Phylogenomics of Terrestrial Cyanobacteria.</title>
        <authorList>
            <person name="Ward R.D."/>
            <person name="Stajich J.E."/>
            <person name="Johansen J.R."/>
            <person name="Huntemann M."/>
            <person name="Clum A."/>
            <person name="Foster B."/>
            <person name="Foster B."/>
            <person name="Roux S."/>
            <person name="Palaniappan K."/>
            <person name="Varghese N."/>
            <person name="Mukherjee S."/>
            <person name="Reddy T.B.K."/>
            <person name="Daum C."/>
            <person name="Copeland A."/>
            <person name="Chen I.A."/>
            <person name="Ivanova N.N."/>
            <person name="Kyrpides N.C."/>
            <person name="Shapiro N."/>
            <person name="Eloe-Fadrosh E.A."/>
            <person name="Pietrasiak N."/>
        </authorList>
    </citation>
    <scope>NUCLEOTIDE SEQUENCE</scope>
    <source>
        <strain evidence="1">GSE-NOS-MK-12-04C</strain>
    </source>
</reference>
<reference evidence="1" key="1">
    <citation type="submission" date="2021-05" db="EMBL/GenBank/DDBJ databases">
        <authorList>
            <person name="Pietrasiak N."/>
            <person name="Ward R."/>
            <person name="Stajich J.E."/>
            <person name="Kurbessoian T."/>
        </authorList>
    </citation>
    <scope>NUCLEOTIDE SEQUENCE</scope>
    <source>
        <strain evidence="1">GSE-NOS-MK-12-04C</strain>
    </source>
</reference>
<sequence length="56" mass="6548">MAQRHHRIANKHTKLLLIDHRLMQRRGSCRGADIQTKIKGWKRCTQLEIALLGTML</sequence>
<evidence type="ECO:0000313" key="1">
    <source>
        <dbReference type="EMBL" id="MBW4667208.1"/>
    </source>
</evidence>
<comment type="caution">
    <text evidence="1">The sequence shown here is derived from an EMBL/GenBank/DDBJ whole genome shotgun (WGS) entry which is preliminary data.</text>
</comment>
<dbReference type="EMBL" id="JAHHGZ010000006">
    <property type="protein sequence ID" value="MBW4667208.1"/>
    <property type="molecule type" value="Genomic_DNA"/>
</dbReference>